<dbReference type="PANTHER" id="PTHR19853">
    <property type="entry name" value="WD REPEAT CONTAINING PROTEIN 3 WDR3"/>
    <property type="match status" value="1"/>
</dbReference>
<dbReference type="FunFam" id="2.130.10.10:FF:000157">
    <property type="entry name" value="WD repeat domain 3"/>
    <property type="match status" value="1"/>
</dbReference>
<proteinExistence type="predicted"/>
<feature type="repeat" description="WD" evidence="3">
    <location>
        <begin position="265"/>
        <end position="306"/>
    </location>
</feature>
<keyword evidence="5" id="KW-1185">Reference proteome</keyword>
<comment type="caution">
    <text evidence="4">The sequence shown here is derived from an EMBL/GenBank/DDBJ whole genome shotgun (WGS) entry which is preliminary data.</text>
</comment>
<dbReference type="SMART" id="SM00320">
    <property type="entry name" value="WD40"/>
    <property type="match status" value="4"/>
</dbReference>
<dbReference type="AlphaFoldDB" id="A0A9D4YGE0"/>
<dbReference type="InterPro" id="IPR015943">
    <property type="entry name" value="WD40/YVTN_repeat-like_dom_sf"/>
</dbReference>
<dbReference type="Proteomes" id="UP001058974">
    <property type="component" value="Chromosome 2"/>
</dbReference>
<dbReference type="GO" id="GO:0034388">
    <property type="term" value="C:Pwp2p-containing subcomplex of 90S preribosome"/>
    <property type="evidence" value="ECO:0007669"/>
    <property type="project" value="TreeGrafter"/>
</dbReference>
<feature type="repeat" description="WD" evidence="3">
    <location>
        <begin position="170"/>
        <end position="202"/>
    </location>
</feature>
<dbReference type="GO" id="GO:0030515">
    <property type="term" value="F:snoRNA binding"/>
    <property type="evidence" value="ECO:0007669"/>
    <property type="project" value="TreeGrafter"/>
</dbReference>
<dbReference type="Gramene" id="Psat02G0472500-T1">
    <property type="protein sequence ID" value="KAI5439078.1"/>
    <property type="gene ID" value="KIW84_024725"/>
</dbReference>
<dbReference type="PANTHER" id="PTHR19853:SF0">
    <property type="entry name" value="WD REPEAT-CONTAINING PROTEIN 3"/>
    <property type="match status" value="1"/>
</dbReference>
<dbReference type="PROSITE" id="PS50294">
    <property type="entry name" value="WD_REPEATS_REGION"/>
    <property type="match status" value="3"/>
</dbReference>
<dbReference type="GO" id="GO:0030490">
    <property type="term" value="P:maturation of SSU-rRNA"/>
    <property type="evidence" value="ECO:0007669"/>
    <property type="project" value="TreeGrafter"/>
</dbReference>
<evidence type="ECO:0000256" key="3">
    <source>
        <dbReference type="PROSITE-ProRule" id="PRU00221"/>
    </source>
</evidence>
<organism evidence="4 5">
    <name type="scientific">Pisum sativum</name>
    <name type="common">Garden pea</name>
    <name type="synonym">Lathyrus oleraceus</name>
    <dbReference type="NCBI Taxonomy" id="3888"/>
    <lineage>
        <taxon>Eukaryota</taxon>
        <taxon>Viridiplantae</taxon>
        <taxon>Streptophyta</taxon>
        <taxon>Embryophyta</taxon>
        <taxon>Tracheophyta</taxon>
        <taxon>Spermatophyta</taxon>
        <taxon>Magnoliopsida</taxon>
        <taxon>eudicotyledons</taxon>
        <taxon>Gunneridae</taxon>
        <taxon>Pentapetalae</taxon>
        <taxon>rosids</taxon>
        <taxon>fabids</taxon>
        <taxon>Fabales</taxon>
        <taxon>Fabaceae</taxon>
        <taxon>Papilionoideae</taxon>
        <taxon>50 kb inversion clade</taxon>
        <taxon>NPAAA clade</taxon>
        <taxon>Hologalegina</taxon>
        <taxon>IRL clade</taxon>
        <taxon>Fabeae</taxon>
        <taxon>Lathyrus</taxon>
    </lineage>
</organism>
<dbReference type="InterPro" id="IPR001680">
    <property type="entry name" value="WD40_rpt"/>
</dbReference>
<name>A0A9D4YGE0_PEA</name>
<protein>
    <submittedName>
        <fullName evidence="4">Uncharacterized protein</fullName>
    </submittedName>
</protein>
<dbReference type="EMBL" id="JAMSHJ010000002">
    <property type="protein sequence ID" value="KAI5439078.1"/>
    <property type="molecule type" value="Genomic_DNA"/>
</dbReference>
<dbReference type="Gene3D" id="2.130.10.10">
    <property type="entry name" value="YVTN repeat-like/Quinoprotein amine dehydrogenase"/>
    <property type="match status" value="1"/>
</dbReference>
<keyword evidence="2" id="KW-0677">Repeat</keyword>
<dbReference type="Pfam" id="PF25172">
    <property type="entry name" value="Beta-prop_WDR3_2nd"/>
    <property type="match status" value="1"/>
</dbReference>
<evidence type="ECO:0000256" key="2">
    <source>
        <dbReference type="ARBA" id="ARBA00022737"/>
    </source>
</evidence>
<dbReference type="InterPro" id="IPR051570">
    <property type="entry name" value="TBC1_cilium_biogenesis"/>
</dbReference>
<sequence>MAEFIKDYSIAACKRKLSSVRGAIVDYPAYVVVYLIHALVDISNVDGDLGLINDAVLSLFSIFQALKKAEDSVEAQTTIELHKLAEIGISTRKTPSSSQNQYYDRISNSSTATPCERDDLSAWSMYEPEWEDYADPVSPFGASSISNECPAVGGSLEIIDIGSGTRVEVIEAHGGSVRTIAAMPDRLGFVIGSADHEVEFWDYQIKQKPGQANKQLTVSNVKTMRMSDDVLVVSISPDAKYITVALLDSTVRIHFVDTFKFFLSLYGHKLPVLCMDISLDGDLIVTGSADKNIKIWGLNFGDCHKSIFVHADSVKAVQFVPGTHYVFSVGKDRVVKYWHADEF</sequence>
<evidence type="ECO:0000313" key="5">
    <source>
        <dbReference type="Proteomes" id="UP001058974"/>
    </source>
</evidence>
<gene>
    <name evidence="4" type="ORF">KIW84_024725</name>
</gene>
<accession>A0A9D4YGE0</accession>
<dbReference type="PROSITE" id="PS50082">
    <property type="entry name" value="WD_REPEATS_2"/>
    <property type="match status" value="3"/>
</dbReference>
<evidence type="ECO:0000256" key="1">
    <source>
        <dbReference type="ARBA" id="ARBA00022574"/>
    </source>
</evidence>
<keyword evidence="1 3" id="KW-0853">WD repeat</keyword>
<feature type="repeat" description="WD" evidence="3">
    <location>
        <begin position="307"/>
        <end position="343"/>
    </location>
</feature>
<dbReference type="InterPro" id="IPR011047">
    <property type="entry name" value="Quinoprotein_ADH-like_sf"/>
</dbReference>
<reference evidence="4 5" key="1">
    <citation type="journal article" date="2022" name="Nat. Genet.">
        <title>Improved pea reference genome and pan-genome highlight genomic features and evolutionary characteristics.</title>
        <authorList>
            <person name="Yang T."/>
            <person name="Liu R."/>
            <person name="Luo Y."/>
            <person name="Hu S."/>
            <person name="Wang D."/>
            <person name="Wang C."/>
            <person name="Pandey M.K."/>
            <person name="Ge S."/>
            <person name="Xu Q."/>
            <person name="Li N."/>
            <person name="Li G."/>
            <person name="Huang Y."/>
            <person name="Saxena R.K."/>
            <person name="Ji Y."/>
            <person name="Li M."/>
            <person name="Yan X."/>
            <person name="He Y."/>
            <person name="Liu Y."/>
            <person name="Wang X."/>
            <person name="Xiang C."/>
            <person name="Varshney R.K."/>
            <person name="Ding H."/>
            <person name="Gao S."/>
            <person name="Zong X."/>
        </authorList>
    </citation>
    <scope>NUCLEOTIDE SEQUENCE [LARGE SCALE GENOMIC DNA]</scope>
    <source>
        <strain evidence="4 5">cv. Zhongwan 6</strain>
    </source>
</reference>
<evidence type="ECO:0000313" key="4">
    <source>
        <dbReference type="EMBL" id="KAI5439078.1"/>
    </source>
</evidence>
<dbReference type="GO" id="GO:0032040">
    <property type="term" value="C:small-subunit processome"/>
    <property type="evidence" value="ECO:0007669"/>
    <property type="project" value="TreeGrafter"/>
</dbReference>
<dbReference type="SUPFAM" id="SSF50998">
    <property type="entry name" value="Quinoprotein alcohol dehydrogenase-like"/>
    <property type="match status" value="1"/>
</dbReference>